<gene>
    <name evidence="2" type="ORF">APR42_08925</name>
</gene>
<dbReference type="InterPro" id="IPR011545">
    <property type="entry name" value="DEAD/DEAH_box_helicase_dom"/>
</dbReference>
<dbReference type="Gene3D" id="3.40.50.300">
    <property type="entry name" value="P-loop containing nucleotide triphosphate hydrolases"/>
    <property type="match status" value="1"/>
</dbReference>
<dbReference type="OrthoDB" id="1118340at2"/>
<evidence type="ECO:0000313" key="2">
    <source>
        <dbReference type="EMBL" id="KRG27861.1"/>
    </source>
</evidence>
<dbReference type="Proteomes" id="UP000051643">
    <property type="component" value="Unassembled WGS sequence"/>
</dbReference>
<name>A0A0Q9Z4R3_9FLAO</name>
<feature type="domain" description="Helicase ATP-binding" evidence="1">
    <location>
        <begin position="30"/>
        <end position="201"/>
    </location>
</feature>
<dbReference type="SMART" id="SM00487">
    <property type="entry name" value="DEXDc"/>
    <property type="match status" value="1"/>
</dbReference>
<proteinExistence type="predicted"/>
<accession>A0A0Q9Z4R3</accession>
<dbReference type="PROSITE" id="PS51192">
    <property type="entry name" value="HELICASE_ATP_BIND_1"/>
    <property type="match status" value="1"/>
</dbReference>
<dbReference type="AlphaFoldDB" id="A0A0Q9Z4R3"/>
<keyword evidence="2" id="KW-0067">ATP-binding</keyword>
<protein>
    <submittedName>
        <fullName evidence="2">DEAD/DEAH box helicase</fullName>
    </submittedName>
</protein>
<comment type="caution">
    <text evidence="2">The sequence shown here is derived from an EMBL/GenBank/DDBJ whole genome shotgun (WGS) entry which is preliminary data.</text>
</comment>
<dbReference type="SUPFAM" id="SSF52540">
    <property type="entry name" value="P-loop containing nucleoside triphosphate hydrolases"/>
    <property type="match status" value="1"/>
</dbReference>
<reference evidence="2" key="1">
    <citation type="submission" date="2015-10" db="EMBL/GenBank/DDBJ databases">
        <title>Draft genome sequence of Salegentibacter mishustinae KCTC 12263.</title>
        <authorList>
            <person name="Lin W."/>
            <person name="Zheng Q."/>
        </authorList>
    </citation>
    <scope>NUCLEOTIDE SEQUENCE [LARGE SCALE GENOMIC DNA]</scope>
    <source>
        <strain evidence="2">KCTC 12263</strain>
    </source>
</reference>
<organism evidence="2 3">
    <name type="scientific">Salegentibacter mishustinae</name>
    <dbReference type="NCBI Taxonomy" id="270918"/>
    <lineage>
        <taxon>Bacteria</taxon>
        <taxon>Pseudomonadati</taxon>
        <taxon>Bacteroidota</taxon>
        <taxon>Flavobacteriia</taxon>
        <taxon>Flavobacteriales</taxon>
        <taxon>Flavobacteriaceae</taxon>
        <taxon>Salegentibacter</taxon>
    </lineage>
</organism>
<dbReference type="STRING" id="270918.APR42_08925"/>
<keyword evidence="2" id="KW-0378">Hydrolase</keyword>
<keyword evidence="3" id="KW-1185">Reference proteome</keyword>
<keyword evidence="2" id="KW-0347">Helicase</keyword>
<dbReference type="Pfam" id="PF00270">
    <property type="entry name" value="DEAD"/>
    <property type="match status" value="1"/>
</dbReference>
<evidence type="ECO:0000259" key="1">
    <source>
        <dbReference type="PROSITE" id="PS51192"/>
    </source>
</evidence>
<dbReference type="RefSeq" id="WP_057482535.1">
    <property type="nucleotide sequence ID" value="NZ_BMWR01000004.1"/>
</dbReference>
<dbReference type="GO" id="GO:0005524">
    <property type="term" value="F:ATP binding"/>
    <property type="evidence" value="ECO:0007669"/>
    <property type="project" value="InterPro"/>
</dbReference>
<dbReference type="EMBL" id="LKTP01000034">
    <property type="protein sequence ID" value="KRG27861.1"/>
    <property type="molecule type" value="Genomic_DNA"/>
</dbReference>
<dbReference type="GO" id="GO:0004386">
    <property type="term" value="F:helicase activity"/>
    <property type="evidence" value="ECO:0007669"/>
    <property type="project" value="UniProtKB-KW"/>
</dbReference>
<dbReference type="PANTHER" id="PTHR47958">
    <property type="entry name" value="ATP-DEPENDENT RNA HELICASE DBP3"/>
    <property type="match status" value="1"/>
</dbReference>
<keyword evidence="2" id="KW-0547">Nucleotide-binding</keyword>
<dbReference type="InterPro" id="IPR014001">
    <property type="entry name" value="Helicase_ATP-bd"/>
</dbReference>
<sequence>MSFKKLNIPLKEALERLKIENPLPFQKQILPKIKSGRDLFIVAPEGSGKTTALVISTIQKLESAAFEDAPRALIFVQDKEAALALEEEFNKFTKYMDLRVYSAHDAPAIDKQKDDIYDGVDIVIATPKKLFQLFKITGINVSQLKILAVEDAEFLTKNSDYNDLIRIPQHITKCQYLVFASTMNPKIERLKDSFMSRAEMLRLKV</sequence>
<evidence type="ECO:0000313" key="3">
    <source>
        <dbReference type="Proteomes" id="UP000051643"/>
    </source>
</evidence>
<dbReference type="GO" id="GO:0003676">
    <property type="term" value="F:nucleic acid binding"/>
    <property type="evidence" value="ECO:0007669"/>
    <property type="project" value="InterPro"/>
</dbReference>
<dbReference type="InterPro" id="IPR027417">
    <property type="entry name" value="P-loop_NTPase"/>
</dbReference>